<proteinExistence type="predicted"/>
<dbReference type="InterPro" id="IPR056981">
    <property type="entry name" value="HEAT_ULK4_RUNKEL"/>
</dbReference>
<comment type="caution">
    <text evidence="2">The sequence shown here is derived from an EMBL/GenBank/DDBJ whole genome shotgun (WGS) entry which is preliminary data.</text>
</comment>
<feature type="domain" description="Serine/threonine-protein kinase ULK4/RUNKEL HEAT repeats" evidence="1">
    <location>
        <begin position="2"/>
        <end position="63"/>
    </location>
</feature>
<dbReference type="OrthoDB" id="1724986at2759"/>
<evidence type="ECO:0000313" key="3">
    <source>
        <dbReference type="Proteomes" id="UP000655225"/>
    </source>
</evidence>
<evidence type="ECO:0000259" key="1">
    <source>
        <dbReference type="Pfam" id="PF23606"/>
    </source>
</evidence>
<dbReference type="Pfam" id="PF23606">
    <property type="entry name" value="HEAT_ULK4"/>
    <property type="match status" value="1"/>
</dbReference>
<evidence type="ECO:0000313" key="2">
    <source>
        <dbReference type="EMBL" id="KAF8387930.1"/>
    </source>
</evidence>
<sequence length="86" mass="9701">MIGGRHHGQIASLSDRATLMITDQLFPVLHLLGSFSFKHWVVSHQVLQQLANLSELVQLPFQRLGVLALWYLWLTVAESASLHLKS</sequence>
<dbReference type="EMBL" id="JABCRI010000020">
    <property type="protein sequence ID" value="KAF8387930.1"/>
    <property type="molecule type" value="Genomic_DNA"/>
</dbReference>
<dbReference type="AlphaFoldDB" id="A0A834YJY2"/>
<reference evidence="2 3" key="1">
    <citation type="submission" date="2020-04" db="EMBL/GenBank/DDBJ databases">
        <title>Plant Genome Project.</title>
        <authorList>
            <person name="Zhang R.-G."/>
        </authorList>
    </citation>
    <scope>NUCLEOTIDE SEQUENCE [LARGE SCALE GENOMIC DNA]</scope>
    <source>
        <strain evidence="2">YNK0</strain>
        <tissue evidence="2">Leaf</tissue>
    </source>
</reference>
<accession>A0A834YJY2</accession>
<gene>
    <name evidence="2" type="ORF">HHK36_026592</name>
</gene>
<name>A0A834YJY2_TETSI</name>
<organism evidence="2 3">
    <name type="scientific">Tetracentron sinense</name>
    <name type="common">Spur-leaf</name>
    <dbReference type="NCBI Taxonomy" id="13715"/>
    <lineage>
        <taxon>Eukaryota</taxon>
        <taxon>Viridiplantae</taxon>
        <taxon>Streptophyta</taxon>
        <taxon>Embryophyta</taxon>
        <taxon>Tracheophyta</taxon>
        <taxon>Spermatophyta</taxon>
        <taxon>Magnoliopsida</taxon>
        <taxon>Trochodendrales</taxon>
        <taxon>Trochodendraceae</taxon>
        <taxon>Tetracentron</taxon>
    </lineage>
</organism>
<dbReference type="Proteomes" id="UP000655225">
    <property type="component" value="Unassembled WGS sequence"/>
</dbReference>
<protein>
    <recommendedName>
        <fullName evidence="1">Serine/threonine-protein kinase ULK4/RUNKEL HEAT repeats domain-containing protein</fullName>
    </recommendedName>
</protein>
<keyword evidence="3" id="KW-1185">Reference proteome</keyword>